<accession>A0A0K0D7E3</accession>
<reference evidence="3" key="2">
    <citation type="submission" date="2017-02" db="UniProtKB">
        <authorList>
            <consortium name="WormBaseParasite"/>
        </authorList>
    </citation>
    <scope>IDENTIFICATION</scope>
</reference>
<proteinExistence type="predicted"/>
<sequence>MSIVLLLATSIALTSCGILDAGAKMNSPTSGRHDGQKAKHNKLTELEKEMATEPMGYDKILSKPICQINSRRRAGRALFESEIITAERQQRQIANGTERGEAGVRTKRQVLRKDAAANSTWTNGVFYTFNTSSSFSLSQRGFQRFWSDSPS</sequence>
<evidence type="ECO:0000256" key="1">
    <source>
        <dbReference type="SAM" id="SignalP"/>
    </source>
</evidence>
<feature type="signal peptide" evidence="1">
    <location>
        <begin position="1"/>
        <end position="16"/>
    </location>
</feature>
<name>A0A0K0D7E3_ANGCA</name>
<evidence type="ECO:0000313" key="2">
    <source>
        <dbReference type="Proteomes" id="UP000035642"/>
    </source>
</evidence>
<dbReference type="AlphaFoldDB" id="A0A0K0D7E3"/>
<keyword evidence="1" id="KW-0732">Signal</keyword>
<evidence type="ECO:0000313" key="3">
    <source>
        <dbReference type="WBParaSite" id="ACAC_0000598801-mRNA-1"/>
    </source>
</evidence>
<feature type="chain" id="PRO_5005326460" evidence="1">
    <location>
        <begin position="17"/>
        <end position="151"/>
    </location>
</feature>
<dbReference type="WBParaSite" id="ACAC_0000598801-mRNA-1">
    <property type="protein sequence ID" value="ACAC_0000598801-mRNA-1"/>
    <property type="gene ID" value="ACAC_0000598801"/>
</dbReference>
<organism evidence="2 3">
    <name type="scientific">Angiostrongylus cantonensis</name>
    <name type="common">Rat lungworm</name>
    <dbReference type="NCBI Taxonomy" id="6313"/>
    <lineage>
        <taxon>Eukaryota</taxon>
        <taxon>Metazoa</taxon>
        <taxon>Ecdysozoa</taxon>
        <taxon>Nematoda</taxon>
        <taxon>Chromadorea</taxon>
        <taxon>Rhabditida</taxon>
        <taxon>Rhabditina</taxon>
        <taxon>Rhabditomorpha</taxon>
        <taxon>Strongyloidea</taxon>
        <taxon>Metastrongylidae</taxon>
        <taxon>Angiostrongylus</taxon>
    </lineage>
</organism>
<protein>
    <submittedName>
        <fullName evidence="3">Uncharacterized protein</fullName>
    </submittedName>
</protein>
<dbReference type="Proteomes" id="UP000035642">
    <property type="component" value="Unassembled WGS sequence"/>
</dbReference>
<keyword evidence="2" id="KW-1185">Reference proteome</keyword>
<reference evidence="2" key="1">
    <citation type="submission" date="2012-09" db="EMBL/GenBank/DDBJ databases">
        <authorList>
            <person name="Martin A.A."/>
        </authorList>
    </citation>
    <scope>NUCLEOTIDE SEQUENCE</scope>
</reference>